<sequence length="31" mass="3509">MRRPSMPCWSAHMRNVSGLDFMSSLVLSSQP</sequence>
<dbReference type="EMBL" id="JACEFO010001882">
    <property type="protein sequence ID" value="KAF8696075.1"/>
    <property type="molecule type" value="Genomic_DNA"/>
</dbReference>
<accession>A0A835BKS0</accession>
<gene>
    <name evidence="1" type="ORF">HU200_036963</name>
</gene>
<protein>
    <submittedName>
        <fullName evidence="1">Uncharacterized protein</fullName>
    </submittedName>
</protein>
<comment type="caution">
    <text evidence="1">The sequence shown here is derived from an EMBL/GenBank/DDBJ whole genome shotgun (WGS) entry which is preliminary data.</text>
</comment>
<keyword evidence="2" id="KW-1185">Reference proteome</keyword>
<name>A0A835BKS0_9POAL</name>
<organism evidence="1 2">
    <name type="scientific">Digitaria exilis</name>
    <dbReference type="NCBI Taxonomy" id="1010633"/>
    <lineage>
        <taxon>Eukaryota</taxon>
        <taxon>Viridiplantae</taxon>
        <taxon>Streptophyta</taxon>
        <taxon>Embryophyta</taxon>
        <taxon>Tracheophyta</taxon>
        <taxon>Spermatophyta</taxon>
        <taxon>Magnoliopsida</taxon>
        <taxon>Liliopsida</taxon>
        <taxon>Poales</taxon>
        <taxon>Poaceae</taxon>
        <taxon>PACMAD clade</taxon>
        <taxon>Panicoideae</taxon>
        <taxon>Panicodae</taxon>
        <taxon>Paniceae</taxon>
        <taxon>Anthephorinae</taxon>
        <taxon>Digitaria</taxon>
    </lineage>
</organism>
<evidence type="ECO:0000313" key="1">
    <source>
        <dbReference type="EMBL" id="KAF8696075.1"/>
    </source>
</evidence>
<evidence type="ECO:0000313" key="2">
    <source>
        <dbReference type="Proteomes" id="UP000636709"/>
    </source>
</evidence>
<dbReference type="AlphaFoldDB" id="A0A835BKS0"/>
<proteinExistence type="predicted"/>
<reference evidence="1" key="1">
    <citation type="submission" date="2020-07" db="EMBL/GenBank/DDBJ databases">
        <title>Genome sequence and genetic diversity analysis of an under-domesticated orphan crop, white fonio (Digitaria exilis).</title>
        <authorList>
            <person name="Bennetzen J.L."/>
            <person name="Chen S."/>
            <person name="Ma X."/>
            <person name="Wang X."/>
            <person name="Yssel A.E.J."/>
            <person name="Chaluvadi S.R."/>
            <person name="Johnson M."/>
            <person name="Gangashetty P."/>
            <person name="Hamidou F."/>
            <person name="Sanogo M.D."/>
            <person name="Zwaenepoel A."/>
            <person name="Wallace J."/>
            <person name="Van De Peer Y."/>
            <person name="Van Deynze A."/>
        </authorList>
    </citation>
    <scope>NUCLEOTIDE SEQUENCE</scope>
    <source>
        <tissue evidence="1">Leaves</tissue>
    </source>
</reference>
<dbReference type="Proteomes" id="UP000636709">
    <property type="component" value="Unassembled WGS sequence"/>
</dbReference>